<comment type="caution">
    <text evidence="2">The sequence shown here is derived from an EMBL/GenBank/DDBJ whole genome shotgun (WGS) entry which is preliminary data.</text>
</comment>
<dbReference type="SUPFAM" id="SSF47090">
    <property type="entry name" value="PGBD-like"/>
    <property type="match status" value="1"/>
</dbReference>
<keyword evidence="3" id="KW-1185">Reference proteome</keyword>
<dbReference type="SUPFAM" id="SSF54001">
    <property type="entry name" value="Cysteine proteinases"/>
    <property type="match status" value="1"/>
</dbReference>
<proteinExistence type="predicted"/>
<dbReference type="PROSITE" id="PS50911">
    <property type="entry name" value="CHAP"/>
    <property type="match status" value="1"/>
</dbReference>
<dbReference type="InterPro" id="IPR038765">
    <property type="entry name" value="Papain-like_cys_pep_sf"/>
</dbReference>
<name>A0ABP8VEF1_9ACTN</name>
<dbReference type="InterPro" id="IPR036365">
    <property type="entry name" value="PGBD-like_sf"/>
</dbReference>
<accession>A0ABP8VEF1</accession>
<dbReference type="Pfam" id="PF05257">
    <property type="entry name" value="CHAP"/>
    <property type="match status" value="1"/>
</dbReference>
<evidence type="ECO:0000313" key="2">
    <source>
        <dbReference type="EMBL" id="GAA4660276.1"/>
    </source>
</evidence>
<reference evidence="3" key="1">
    <citation type="journal article" date="2019" name="Int. J. Syst. Evol. Microbiol.">
        <title>The Global Catalogue of Microorganisms (GCM) 10K type strain sequencing project: providing services to taxonomists for standard genome sequencing and annotation.</title>
        <authorList>
            <consortium name="The Broad Institute Genomics Platform"/>
            <consortium name="The Broad Institute Genome Sequencing Center for Infectious Disease"/>
            <person name="Wu L."/>
            <person name="Ma J."/>
        </authorList>
    </citation>
    <scope>NUCLEOTIDE SEQUENCE [LARGE SCALE GENOMIC DNA]</scope>
    <source>
        <strain evidence="3">JCM 18126</strain>
    </source>
</reference>
<dbReference type="Gene3D" id="3.90.1720.10">
    <property type="entry name" value="endopeptidase domain like (from Nostoc punctiforme)"/>
    <property type="match status" value="1"/>
</dbReference>
<organism evidence="2 3">
    <name type="scientific">Kineococcus glutinatus</name>
    <dbReference type="NCBI Taxonomy" id="1070872"/>
    <lineage>
        <taxon>Bacteria</taxon>
        <taxon>Bacillati</taxon>
        <taxon>Actinomycetota</taxon>
        <taxon>Actinomycetes</taxon>
        <taxon>Kineosporiales</taxon>
        <taxon>Kineosporiaceae</taxon>
        <taxon>Kineococcus</taxon>
    </lineage>
</organism>
<dbReference type="EMBL" id="BAABIL010000687">
    <property type="protein sequence ID" value="GAA4660276.1"/>
    <property type="molecule type" value="Genomic_DNA"/>
</dbReference>
<feature type="domain" description="Peptidase C51" evidence="1">
    <location>
        <begin position="17"/>
        <end position="150"/>
    </location>
</feature>
<evidence type="ECO:0000259" key="1">
    <source>
        <dbReference type="PROSITE" id="PS50911"/>
    </source>
</evidence>
<dbReference type="InterPro" id="IPR007921">
    <property type="entry name" value="CHAP_dom"/>
</dbReference>
<evidence type="ECO:0000313" key="3">
    <source>
        <dbReference type="Proteomes" id="UP001501195"/>
    </source>
</evidence>
<dbReference type="Proteomes" id="UP001501195">
    <property type="component" value="Unassembled WGS sequence"/>
</dbReference>
<sequence>MTATALAVLDVARGELGYAEDPPGSNRTRYGAWYGMDGQPWCAMFVSWCAARAGAADIIPRHAYTPAGAEWFRARGAFVDAPRAGDVVYFRWPGMGRIAHVAFVESVRPDGSVVTIEGNTDAAGGRTGGRVMRHVRRAHIAGYGRPAYAGGGGPATVLAGADEGRVAEDGQLGPQTVRALQRALGVGVDGELGPVTTRALQELLGVPADGEIGPVTTRALQQALGVGVDGDWGPLTTRALQHALNERAAPFARVPVPAG</sequence>
<gene>
    <name evidence="2" type="ORF">GCM10023225_33690</name>
</gene>
<protein>
    <submittedName>
        <fullName evidence="2">CHAP domain-containing protein</fullName>
    </submittedName>
</protein>
<dbReference type="RefSeq" id="WP_345713983.1">
    <property type="nucleotide sequence ID" value="NZ_BAABIL010000687.1"/>
</dbReference>